<gene>
    <name evidence="3" type="ORF">F503_05133</name>
</gene>
<dbReference type="HOGENOM" id="CLU_159478_0_0_1"/>
<evidence type="ECO:0000313" key="3">
    <source>
        <dbReference type="EMBL" id="EPE10038.1"/>
    </source>
</evidence>
<keyword evidence="1" id="KW-0472">Membrane</keyword>
<keyword evidence="3" id="KW-0378">Hydrolase</keyword>
<dbReference type="OMA" id="KSIFGMR"/>
<dbReference type="PANTHER" id="PTHR28048:SF1">
    <property type="entry name" value="ACR195WP"/>
    <property type="match status" value="1"/>
</dbReference>
<dbReference type="PANTHER" id="PTHR28048">
    <property type="entry name" value="ACR195WP"/>
    <property type="match status" value="1"/>
</dbReference>
<keyword evidence="1" id="KW-1133">Transmembrane helix</keyword>
<dbReference type="VEuPathDB" id="FungiDB:F503_05133"/>
<keyword evidence="1" id="KW-0812">Transmembrane</keyword>
<dbReference type="GO" id="GO:0004527">
    <property type="term" value="F:exonuclease activity"/>
    <property type="evidence" value="ECO:0007669"/>
    <property type="project" value="UniProtKB-KW"/>
</dbReference>
<feature type="transmembrane region" description="Helical" evidence="1">
    <location>
        <begin position="77"/>
        <end position="95"/>
    </location>
</feature>
<dbReference type="Proteomes" id="UP000016923">
    <property type="component" value="Unassembled WGS sequence"/>
</dbReference>
<accession>S3CTL2</accession>
<keyword evidence="4" id="KW-1185">Reference proteome</keyword>
<reference evidence="3 4" key="1">
    <citation type="journal article" date="2013" name="BMC Genomics">
        <title>The genome and transcriptome of the pine saprophyte Ophiostoma piceae, and a comparison with the bark beetle-associated pine pathogen Grosmannia clavigera.</title>
        <authorList>
            <person name="Haridas S."/>
            <person name="Wang Y."/>
            <person name="Lim L."/>
            <person name="Massoumi Alamouti S."/>
            <person name="Jackman S."/>
            <person name="Docking R."/>
            <person name="Robertson G."/>
            <person name="Birol I."/>
            <person name="Bohlmann J."/>
            <person name="Breuil C."/>
        </authorList>
    </citation>
    <scope>NUCLEOTIDE SEQUENCE [LARGE SCALE GENOMIC DNA]</scope>
    <source>
        <strain evidence="3 4">UAMH 11346</strain>
    </source>
</reference>
<evidence type="ECO:0000313" key="4">
    <source>
        <dbReference type="Proteomes" id="UP000016923"/>
    </source>
</evidence>
<dbReference type="InterPro" id="IPR028036">
    <property type="entry name" value="DMAC1-like_dom"/>
</dbReference>
<proteinExistence type="predicted"/>
<sequence length="96" mass="10709">MAGDKIPSLASLDRPEKYQDLLKEDRGDDCLPCRVVGGGAFIGLAAYSYLSGQSQLEKQRELILKSNSFFGMRSRKFGITGISVGLVWMGLWRFFN</sequence>
<evidence type="ECO:0000259" key="2">
    <source>
        <dbReference type="Pfam" id="PF15055"/>
    </source>
</evidence>
<dbReference type="Pfam" id="PF15055">
    <property type="entry name" value="DMAC1_Dmo2"/>
    <property type="match status" value="1"/>
</dbReference>
<protein>
    <submittedName>
        <fullName evidence="3">Exosome complex exonuclease</fullName>
    </submittedName>
</protein>
<dbReference type="OrthoDB" id="6604875at2759"/>
<feature type="domain" description="Distal membrane-arm assembly complex protein 1-like" evidence="2">
    <location>
        <begin position="29"/>
        <end position="63"/>
    </location>
</feature>
<dbReference type="AlphaFoldDB" id="S3CTL2"/>
<evidence type="ECO:0000256" key="1">
    <source>
        <dbReference type="SAM" id="Phobius"/>
    </source>
</evidence>
<dbReference type="eggNOG" id="ENOG502SWTT">
    <property type="taxonomic scope" value="Eukaryota"/>
</dbReference>
<keyword evidence="3" id="KW-0269">Exonuclease</keyword>
<organism evidence="3 4">
    <name type="scientific">Ophiostoma piceae (strain UAMH 11346)</name>
    <name type="common">Sap stain fungus</name>
    <dbReference type="NCBI Taxonomy" id="1262450"/>
    <lineage>
        <taxon>Eukaryota</taxon>
        <taxon>Fungi</taxon>
        <taxon>Dikarya</taxon>
        <taxon>Ascomycota</taxon>
        <taxon>Pezizomycotina</taxon>
        <taxon>Sordariomycetes</taxon>
        <taxon>Sordariomycetidae</taxon>
        <taxon>Ophiostomatales</taxon>
        <taxon>Ophiostomataceae</taxon>
        <taxon>Ophiostoma</taxon>
    </lineage>
</organism>
<name>S3CTL2_OPHP1</name>
<dbReference type="InterPro" id="IPR053092">
    <property type="entry name" value="Mitochondrial_unc_protein"/>
</dbReference>
<keyword evidence="3" id="KW-0540">Nuclease</keyword>
<dbReference type="EMBL" id="KE148146">
    <property type="protein sequence ID" value="EPE10038.1"/>
    <property type="molecule type" value="Genomic_DNA"/>
</dbReference>